<feature type="compositionally biased region" description="Polar residues" evidence="1">
    <location>
        <begin position="7"/>
        <end position="19"/>
    </location>
</feature>
<dbReference type="EMBL" id="CAUYUJ010014884">
    <property type="protein sequence ID" value="CAK0847224.1"/>
    <property type="molecule type" value="Genomic_DNA"/>
</dbReference>
<protein>
    <submittedName>
        <fullName evidence="2">Uncharacterized protein</fullName>
    </submittedName>
</protein>
<evidence type="ECO:0000313" key="2">
    <source>
        <dbReference type="EMBL" id="CAK0847224.1"/>
    </source>
</evidence>
<feature type="compositionally biased region" description="Low complexity" evidence="1">
    <location>
        <begin position="91"/>
        <end position="108"/>
    </location>
</feature>
<accession>A0ABN9TME6</accession>
<feature type="compositionally biased region" description="Basic and acidic residues" evidence="1">
    <location>
        <begin position="109"/>
        <end position="118"/>
    </location>
</feature>
<gene>
    <name evidence="2" type="ORF">PCOR1329_LOCUS40500</name>
</gene>
<feature type="region of interest" description="Disordered" evidence="1">
    <location>
        <begin position="1"/>
        <end position="118"/>
    </location>
</feature>
<feature type="compositionally biased region" description="Basic residues" evidence="1">
    <location>
        <begin position="50"/>
        <end position="74"/>
    </location>
</feature>
<keyword evidence="3" id="KW-1185">Reference proteome</keyword>
<dbReference type="Proteomes" id="UP001189429">
    <property type="component" value="Unassembled WGS sequence"/>
</dbReference>
<sequence>MAAATLDPNSRCRSSSTAASPLEGGRRPDLTIDCDDGSTSSSDSCAGDRSHRRPRRRPRCRRPRRGSQRPRARGQRFTAPAAAGRAHGSGSPRAACTARPATSATSARRTGEIRLRKA</sequence>
<evidence type="ECO:0000313" key="3">
    <source>
        <dbReference type="Proteomes" id="UP001189429"/>
    </source>
</evidence>
<feature type="non-terminal residue" evidence="2">
    <location>
        <position position="118"/>
    </location>
</feature>
<evidence type="ECO:0000256" key="1">
    <source>
        <dbReference type="SAM" id="MobiDB-lite"/>
    </source>
</evidence>
<name>A0ABN9TME6_9DINO</name>
<organism evidence="2 3">
    <name type="scientific">Prorocentrum cordatum</name>
    <dbReference type="NCBI Taxonomy" id="2364126"/>
    <lineage>
        <taxon>Eukaryota</taxon>
        <taxon>Sar</taxon>
        <taxon>Alveolata</taxon>
        <taxon>Dinophyceae</taxon>
        <taxon>Prorocentrales</taxon>
        <taxon>Prorocentraceae</taxon>
        <taxon>Prorocentrum</taxon>
    </lineage>
</organism>
<comment type="caution">
    <text evidence="2">The sequence shown here is derived from an EMBL/GenBank/DDBJ whole genome shotgun (WGS) entry which is preliminary data.</text>
</comment>
<feature type="compositionally biased region" description="Low complexity" evidence="1">
    <location>
        <begin position="37"/>
        <end position="47"/>
    </location>
</feature>
<reference evidence="2" key="1">
    <citation type="submission" date="2023-10" db="EMBL/GenBank/DDBJ databases">
        <authorList>
            <person name="Chen Y."/>
            <person name="Shah S."/>
            <person name="Dougan E. K."/>
            <person name="Thang M."/>
            <person name="Chan C."/>
        </authorList>
    </citation>
    <scope>NUCLEOTIDE SEQUENCE [LARGE SCALE GENOMIC DNA]</scope>
</reference>
<proteinExistence type="predicted"/>